<keyword evidence="3" id="KW-1003">Cell membrane</keyword>
<dbReference type="GO" id="GO:0005886">
    <property type="term" value="C:plasma membrane"/>
    <property type="evidence" value="ECO:0007669"/>
    <property type="project" value="UniProtKB-SubCell"/>
</dbReference>
<dbReference type="InterPro" id="IPR001991">
    <property type="entry name" value="Na-dicarboxylate_symporter"/>
</dbReference>
<reference evidence="8 9" key="1">
    <citation type="submission" date="2018-05" db="EMBL/GenBank/DDBJ databases">
        <title>Complete genome sequence of Megasphaera sp. AJH120T, isolated from the ceca of a chicken.</title>
        <authorList>
            <person name="Maki J."/>
            <person name="Looft T."/>
        </authorList>
    </citation>
    <scope>NUCLEOTIDE SEQUENCE [LARGE SCALE GENOMIC DNA]</scope>
    <source>
        <strain evidence="8 9">AJH120</strain>
    </source>
</reference>
<comment type="subcellular location">
    <subcellularLocation>
        <location evidence="1">Cell membrane</location>
        <topology evidence="1">Multi-pass membrane protein</topology>
    </subcellularLocation>
</comment>
<dbReference type="GO" id="GO:0015293">
    <property type="term" value="F:symporter activity"/>
    <property type="evidence" value="ECO:0007669"/>
    <property type="project" value="UniProtKB-KW"/>
</dbReference>
<proteinExistence type="predicted"/>
<feature type="transmembrane region" description="Helical" evidence="7">
    <location>
        <begin position="52"/>
        <end position="76"/>
    </location>
</feature>
<dbReference type="PRINTS" id="PR00173">
    <property type="entry name" value="EDTRNSPORT"/>
</dbReference>
<feature type="transmembrane region" description="Helical" evidence="7">
    <location>
        <begin position="222"/>
        <end position="246"/>
    </location>
</feature>
<dbReference type="GO" id="GO:0006835">
    <property type="term" value="P:dicarboxylic acid transport"/>
    <property type="evidence" value="ECO:0007669"/>
    <property type="project" value="TreeGrafter"/>
</dbReference>
<dbReference type="OrthoDB" id="9768885at2"/>
<dbReference type="AlphaFoldDB" id="A0A346AZU6"/>
<feature type="transmembrane region" description="Helical" evidence="7">
    <location>
        <begin position="195"/>
        <end position="216"/>
    </location>
</feature>
<dbReference type="Pfam" id="PF00375">
    <property type="entry name" value="SDF"/>
    <property type="match status" value="1"/>
</dbReference>
<feature type="transmembrane region" description="Helical" evidence="7">
    <location>
        <begin position="356"/>
        <end position="380"/>
    </location>
</feature>
<dbReference type="KEGG" id="meg:DKB62_07345"/>
<organism evidence="8 9">
    <name type="scientific">Megasphaera stantonii</name>
    <dbReference type="NCBI Taxonomy" id="2144175"/>
    <lineage>
        <taxon>Bacteria</taxon>
        <taxon>Bacillati</taxon>
        <taxon>Bacillota</taxon>
        <taxon>Negativicutes</taxon>
        <taxon>Veillonellales</taxon>
        <taxon>Veillonellaceae</taxon>
        <taxon>Megasphaera</taxon>
    </lineage>
</organism>
<accession>A0A346AZU6</accession>
<keyword evidence="6 7" id="KW-0472">Membrane</keyword>
<evidence type="ECO:0000256" key="2">
    <source>
        <dbReference type="ARBA" id="ARBA00022448"/>
    </source>
</evidence>
<keyword evidence="2" id="KW-0813">Transport</keyword>
<evidence type="ECO:0000313" key="9">
    <source>
        <dbReference type="Proteomes" id="UP000254337"/>
    </source>
</evidence>
<feature type="transmembrane region" description="Helical" evidence="7">
    <location>
        <begin position="88"/>
        <end position="110"/>
    </location>
</feature>
<evidence type="ECO:0000256" key="4">
    <source>
        <dbReference type="ARBA" id="ARBA00022692"/>
    </source>
</evidence>
<dbReference type="Gene3D" id="1.10.3860.10">
    <property type="entry name" value="Sodium:dicarboxylate symporter"/>
    <property type="match status" value="1"/>
</dbReference>
<keyword evidence="4 7" id="KW-0812">Transmembrane</keyword>
<dbReference type="PANTHER" id="PTHR42865:SF7">
    <property type="entry name" value="PROTON_GLUTAMATE-ASPARTATE SYMPORTER"/>
    <property type="match status" value="1"/>
</dbReference>
<keyword evidence="9" id="KW-1185">Reference proteome</keyword>
<evidence type="ECO:0000256" key="6">
    <source>
        <dbReference type="ARBA" id="ARBA00023136"/>
    </source>
</evidence>
<feature type="transmembrane region" description="Helical" evidence="7">
    <location>
        <begin position="327"/>
        <end position="350"/>
    </location>
</feature>
<evidence type="ECO:0000256" key="1">
    <source>
        <dbReference type="ARBA" id="ARBA00004651"/>
    </source>
</evidence>
<keyword evidence="5 7" id="KW-1133">Transmembrane helix</keyword>
<sequence length="427" mass="45432">MTSKKKMSLGTKSLIGVGLGLLLGAVLVQIPPGMIRDEFLVNGVFEFIGKAYLTLLKMTIIPFVFCSLIVGMSSATDVKQVGRVGSKILMLYVVFEIVASAFGILGGIILQPGSGVDMGTISLEETAAAKATSISFVNVLLNMLPSNIFASLAKGDMIHVVLFATLIGVVISLIQEKAKPVKDVVDSSYAIMTKVVDIVMQLTPIGVFCLMAKTVVTAGYAVIFALAKYAVCEIFLFVLFGIIVYIPLLKFGAKVSPIPYLRKFSQMAIIPFSTTSSNISIPYSLKLCDNLGVSNKISSFTIPLGATVNMDGSAIMQGMTAMFVAQLYGIELTASMIITIVITATLGTIGSPGMPGVVMVTLLTVLSSVGFPLDAIAIIVGIDRFTDMFKTVLNVMGDSVCTCVVGRSEGELNEAVYYDMSRKIDFN</sequence>
<evidence type="ECO:0000256" key="3">
    <source>
        <dbReference type="ARBA" id="ARBA00022475"/>
    </source>
</evidence>
<feature type="transmembrane region" description="Helical" evidence="7">
    <location>
        <begin position="157"/>
        <end position="174"/>
    </location>
</feature>
<dbReference type="EMBL" id="CP029462">
    <property type="protein sequence ID" value="AXL21389.1"/>
    <property type="molecule type" value="Genomic_DNA"/>
</dbReference>
<dbReference type="PANTHER" id="PTHR42865">
    <property type="entry name" value="PROTON/GLUTAMATE-ASPARTATE SYMPORTER"/>
    <property type="match status" value="1"/>
</dbReference>
<evidence type="ECO:0000256" key="7">
    <source>
        <dbReference type="SAM" id="Phobius"/>
    </source>
</evidence>
<dbReference type="Proteomes" id="UP000254337">
    <property type="component" value="Chromosome"/>
</dbReference>
<evidence type="ECO:0000256" key="5">
    <source>
        <dbReference type="ARBA" id="ARBA00022989"/>
    </source>
</evidence>
<dbReference type="RefSeq" id="WP_107195625.1">
    <property type="nucleotide sequence ID" value="NZ_CP029462.1"/>
</dbReference>
<name>A0A346AZU6_9FIRM</name>
<protein>
    <submittedName>
        <fullName evidence="8">Dicarboxylate/amino acid:cation symporter</fullName>
    </submittedName>
</protein>
<dbReference type="InterPro" id="IPR036458">
    <property type="entry name" value="Na:dicarbo_symporter_sf"/>
</dbReference>
<evidence type="ECO:0000313" key="8">
    <source>
        <dbReference type="EMBL" id="AXL21389.1"/>
    </source>
</evidence>
<gene>
    <name evidence="8" type="ORF">DKB62_07345</name>
</gene>
<dbReference type="SUPFAM" id="SSF118215">
    <property type="entry name" value="Proton glutamate symport protein"/>
    <property type="match status" value="1"/>
</dbReference>